<dbReference type="InterPro" id="IPR013549">
    <property type="entry name" value="DUF1731"/>
</dbReference>
<dbReference type="Pfam" id="PF08338">
    <property type="entry name" value="DUF1731"/>
    <property type="match status" value="1"/>
</dbReference>
<accession>A0A517RGC7</accession>
<dbReference type="OrthoDB" id="9801773at2"/>
<feature type="domain" description="NAD-dependent epimerase/dehydratase" evidence="2">
    <location>
        <begin position="4"/>
        <end position="216"/>
    </location>
</feature>
<sequence length="301" mass="32316">MKLLISGSSGLVGSQLCQSLDSDSAFEIVRLVRSPSSKGIGTSVIWQPSQDRLSPDLLSGIDAVIHLGGANIANQRWSPDVKQSIYNSRVQSTSLLSNTLASLETPPSTFLCASAIGFYGDRGADRLDESSSKGQGFLADVCEAWEHASQPAVKAGIRVVNMRFGMILDQSAGALSKMLTPFKLGVGGKIGSGSQYWSWIALPDVIKAILFCLQNETIQGPVNFVAPDEVTNLEFTKTLGKVLSRPTCLPVPTFGIKTLFGEMGRELMLSSARVTPEKLQSAGFEFQYPKLEDALRAILAN</sequence>
<organism evidence="4 5">
    <name type="scientific">Gimesia alba</name>
    <dbReference type="NCBI Taxonomy" id="2527973"/>
    <lineage>
        <taxon>Bacteria</taxon>
        <taxon>Pseudomonadati</taxon>
        <taxon>Planctomycetota</taxon>
        <taxon>Planctomycetia</taxon>
        <taxon>Planctomycetales</taxon>
        <taxon>Planctomycetaceae</taxon>
        <taxon>Gimesia</taxon>
    </lineage>
</organism>
<reference evidence="4 5" key="1">
    <citation type="submission" date="2019-02" db="EMBL/GenBank/DDBJ databases">
        <title>Deep-cultivation of Planctomycetes and their phenomic and genomic characterization uncovers novel biology.</title>
        <authorList>
            <person name="Wiegand S."/>
            <person name="Jogler M."/>
            <person name="Boedeker C."/>
            <person name="Pinto D."/>
            <person name="Vollmers J."/>
            <person name="Rivas-Marin E."/>
            <person name="Kohn T."/>
            <person name="Peeters S.H."/>
            <person name="Heuer A."/>
            <person name="Rast P."/>
            <person name="Oberbeckmann S."/>
            <person name="Bunk B."/>
            <person name="Jeske O."/>
            <person name="Meyerdierks A."/>
            <person name="Storesund J.E."/>
            <person name="Kallscheuer N."/>
            <person name="Luecker S."/>
            <person name="Lage O.M."/>
            <person name="Pohl T."/>
            <person name="Merkel B.J."/>
            <person name="Hornburger P."/>
            <person name="Mueller R.-W."/>
            <person name="Bruemmer F."/>
            <person name="Labrenz M."/>
            <person name="Spormann A.M."/>
            <person name="Op den Camp H."/>
            <person name="Overmann J."/>
            <person name="Amann R."/>
            <person name="Jetten M.S.M."/>
            <person name="Mascher T."/>
            <person name="Medema M.H."/>
            <person name="Devos D.P."/>
            <person name="Kaster A.-K."/>
            <person name="Ovreas L."/>
            <person name="Rohde M."/>
            <person name="Galperin M.Y."/>
            <person name="Jogler C."/>
        </authorList>
    </citation>
    <scope>NUCLEOTIDE SEQUENCE [LARGE SCALE GENOMIC DNA]</scope>
    <source>
        <strain evidence="4 5">Pan241w</strain>
    </source>
</reference>
<dbReference type="EMBL" id="CP036269">
    <property type="protein sequence ID" value="QDT42928.1"/>
    <property type="molecule type" value="Genomic_DNA"/>
</dbReference>
<dbReference type="InterPro" id="IPR001509">
    <property type="entry name" value="Epimerase_deHydtase"/>
</dbReference>
<dbReference type="PANTHER" id="PTHR11092:SF0">
    <property type="entry name" value="EPIMERASE FAMILY PROTEIN SDR39U1"/>
    <property type="match status" value="1"/>
</dbReference>
<dbReference type="RefSeq" id="WP_145216952.1">
    <property type="nucleotide sequence ID" value="NZ_CP036269.1"/>
</dbReference>
<comment type="similarity">
    <text evidence="1">Belongs to the NAD(P)-dependent epimerase/dehydratase family. SDR39U1 subfamily.</text>
</comment>
<dbReference type="CDD" id="cd05242">
    <property type="entry name" value="SDR_a8"/>
    <property type="match status" value="1"/>
</dbReference>
<dbReference type="NCBIfam" id="TIGR01777">
    <property type="entry name" value="yfcH"/>
    <property type="match status" value="1"/>
</dbReference>
<feature type="domain" description="DUF1731" evidence="3">
    <location>
        <begin position="251"/>
        <end position="298"/>
    </location>
</feature>
<evidence type="ECO:0000256" key="1">
    <source>
        <dbReference type="ARBA" id="ARBA00009353"/>
    </source>
</evidence>
<keyword evidence="5" id="KW-1185">Reference proteome</keyword>
<dbReference type="KEGG" id="gaz:Pan241w_30230"/>
<evidence type="ECO:0000259" key="2">
    <source>
        <dbReference type="Pfam" id="PF01370"/>
    </source>
</evidence>
<evidence type="ECO:0000313" key="4">
    <source>
        <dbReference type="EMBL" id="QDT42928.1"/>
    </source>
</evidence>
<dbReference type="InterPro" id="IPR036291">
    <property type="entry name" value="NAD(P)-bd_dom_sf"/>
</dbReference>
<evidence type="ECO:0000259" key="3">
    <source>
        <dbReference type="Pfam" id="PF08338"/>
    </source>
</evidence>
<dbReference type="AlphaFoldDB" id="A0A517RGC7"/>
<dbReference type="PANTHER" id="PTHR11092">
    <property type="entry name" value="SUGAR NUCLEOTIDE EPIMERASE RELATED"/>
    <property type="match status" value="1"/>
</dbReference>
<gene>
    <name evidence="4" type="ORF">Pan241w_30230</name>
</gene>
<dbReference type="Pfam" id="PF01370">
    <property type="entry name" value="Epimerase"/>
    <property type="match status" value="1"/>
</dbReference>
<dbReference type="SUPFAM" id="SSF51735">
    <property type="entry name" value="NAD(P)-binding Rossmann-fold domains"/>
    <property type="match status" value="1"/>
</dbReference>
<evidence type="ECO:0000313" key="5">
    <source>
        <dbReference type="Proteomes" id="UP000317171"/>
    </source>
</evidence>
<dbReference type="Gene3D" id="3.40.50.720">
    <property type="entry name" value="NAD(P)-binding Rossmann-like Domain"/>
    <property type="match status" value="1"/>
</dbReference>
<dbReference type="Proteomes" id="UP000317171">
    <property type="component" value="Chromosome"/>
</dbReference>
<protein>
    <submittedName>
        <fullName evidence="4">Epimerase family protein</fullName>
    </submittedName>
</protein>
<name>A0A517RGC7_9PLAN</name>
<proteinExistence type="inferred from homology"/>
<dbReference type="InterPro" id="IPR010099">
    <property type="entry name" value="SDR39U1"/>
</dbReference>